<evidence type="ECO:0000313" key="3">
    <source>
        <dbReference type="Proteomes" id="UP000503349"/>
    </source>
</evidence>
<evidence type="ECO:0000313" key="2">
    <source>
        <dbReference type="EMBL" id="KAF3699797.1"/>
    </source>
</evidence>
<evidence type="ECO:0008006" key="4">
    <source>
        <dbReference type="Google" id="ProtNLM"/>
    </source>
</evidence>
<dbReference type="AlphaFoldDB" id="A0A6G1QBD6"/>
<name>A0A6G1QBD6_CHAAH</name>
<accession>A0A6G1QBD6</accession>
<protein>
    <recommendedName>
        <fullName evidence="4">Secreted protein</fullName>
    </recommendedName>
</protein>
<reference evidence="3" key="2">
    <citation type="submission" date="2019-02" db="EMBL/GenBank/DDBJ databases">
        <title>Opniocepnalus argus Var Kimnra genome.</title>
        <authorList>
            <person name="Zhou C."/>
            <person name="Xiao S."/>
        </authorList>
    </citation>
    <scope>NUCLEOTIDE SEQUENCE [LARGE SCALE GENOMIC DNA]</scope>
</reference>
<gene>
    <name evidence="2" type="ORF">EXN66_Car015484</name>
</gene>
<keyword evidence="1" id="KW-0732">Signal</keyword>
<proteinExistence type="predicted"/>
<organism evidence="2 3">
    <name type="scientific">Channa argus</name>
    <name type="common">Northern snakehead</name>
    <name type="synonym">Ophicephalus argus</name>
    <dbReference type="NCBI Taxonomy" id="215402"/>
    <lineage>
        <taxon>Eukaryota</taxon>
        <taxon>Metazoa</taxon>
        <taxon>Chordata</taxon>
        <taxon>Craniata</taxon>
        <taxon>Vertebrata</taxon>
        <taxon>Euteleostomi</taxon>
        <taxon>Actinopterygii</taxon>
        <taxon>Neopterygii</taxon>
        <taxon>Teleostei</taxon>
        <taxon>Neoteleostei</taxon>
        <taxon>Acanthomorphata</taxon>
        <taxon>Anabantaria</taxon>
        <taxon>Anabantiformes</taxon>
        <taxon>Channoidei</taxon>
        <taxon>Channidae</taxon>
        <taxon>Channa</taxon>
    </lineage>
</organism>
<reference evidence="2 3" key="1">
    <citation type="submission" date="2019-02" db="EMBL/GenBank/DDBJ databases">
        <title>Opniocepnalus argus genome.</title>
        <authorList>
            <person name="Zhou C."/>
            <person name="Xiao S."/>
        </authorList>
    </citation>
    <scope>NUCLEOTIDE SEQUENCE [LARGE SCALE GENOMIC DNA]</scope>
    <source>
        <strain evidence="2">OARG1902GOOAL</strain>
        <tissue evidence="2">Muscle</tissue>
    </source>
</reference>
<evidence type="ECO:0000256" key="1">
    <source>
        <dbReference type="SAM" id="SignalP"/>
    </source>
</evidence>
<sequence>MLESLYSLCVCLCLTSLVLHRWRITEFVHTGRDLCNRGLLLSDPIVAAVAHARSRHSLLK</sequence>
<dbReference type="EMBL" id="CM015726">
    <property type="protein sequence ID" value="KAF3699797.1"/>
    <property type="molecule type" value="Genomic_DNA"/>
</dbReference>
<dbReference type="Proteomes" id="UP000503349">
    <property type="component" value="Chromosome 15"/>
</dbReference>
<keyword evidence="3" id="KW-1185">Reference proteome</keyword>
<feature type="chain" id="PRO_5026002283" description="Secreted protein" evidence="1">
    <location>
        <begin position="21"/>
        <end position="60"/>
    </location>
</feature>
<feature type="signal peptide" evidence="1">
    <location>
        <begin position="1"/>
        <end position="20"/>
    </location>
</feature>